<dbReference type="AlphaFoldDB" id="A0A022VN80"/>
<evidence type="ECO:0000313" key="1">
    <source>
        <dbReference type="EMBL" id="EZF47394.1"/>
    </source>
</evidence>
<gene>
    <name evidence="1" type="ORF">H103_08675</name>
</gene>
<reference evidence="1" key="1">
    <citation type="submission" date="2014-02" db="EMBL/GenBank/DDBJ databases">
        <title>The Genome Sequence of Trichophyton rubrum (morphotype fischeri) CBS 288.86.</title>
        <authorList>
            <consortium name="The Broad Institute Genomics Platform"/>
            <person name="Cuomo C.A."/>
            <person name="White T.C."/>
            <person name="Graser Y."/>
            <person name="Martinez-Rossi N."/>
            <person name="Heitman J."/>
            <person name="Young S.K."/>
            <person name="Zeng Q."/>
            <person name="Gargeya S."/>
            <person name="Abouelleil A."/>
            <person name="Alvarado L."/>
            <person name="Chapman S.B."/>
            <person name="Gainer-Dewar J."/>
            <person name="Goldberg J."/>
            <person name="Griggs A."/>
            <person name="Gujja S."/>
            <person name="Hansen M."/>
            <person name="Howarth C."/>
            <person name="Imamovic A."/>
            <person name="Larimer J."/>
            <person name="Martinez D."/>
            <person name="Murphy C."/>
            <person name="Pearson M.D."/>
            <person name="Persinoti G."/>
            <person name="Poon T."/>
            <person name="Priest M."/>
            <person name="Roberts A.D."/>
            <person name="Saif S."/>
            <person name="Shea T.D."/>
            <person name="Sykes S.N."/>
            <person name="Wortman J."/>
            <person name="Nusbaum C."/>
            <person name="Birren B."/>
        </authorList>
    </citation>
    <scope>NUCLEOTIDE SEQUENCE [LARGE SCALE GENOMIC DNA]</scope>
    <source>
        <strain evidence="1">CBS 288.86</strain>
    </source>
</reference>
<dbReference type="Proteomes" id="UP000023758">
    <property type="component" value="Unassembled WGS sequence"/>
</dbReference>
<sequence>MSAPCILCSQLGKQPDIWVGNHTSARFRSSSPVFLSESYGLERWCAGLLLLERQVGPKRLRKKQRRRLHWGAGGDQPKCGKPVLHGSNQAQRVLCLVLLEAGTVKTSAGLCKGRLYHCPDKHPSTS</sequence>
<organism evidence="1">
    <name type="scientific">Trichophyton rubrum CBS 288.86</name>
    <dbReference type="NCBI Taxonomy" id="1215330"/>
    <lineage>
        <taxon>Eukaryota</taxon>
        <taxon>Fungi</taxon>
        <taxon>Dikarya</taxon>
        <taxon>Ascomycota</taxon>
        <taxon>Pezizomycotina</taxon>
        <taxon>Eurotiomycetes</taxon>
        <taxon>Eurotiomycetidae</taxon>
        <taxon>Onygenales</taxon>
        <taxon>Arthrodermataceae</taxon>
        <taxon>Trichophyton</taxon>
    </lineage>
</organism>
<protein>
    <submittedName>
        <fullName evidence="1">Uncharacterized protein</fullName>
    </submittedName>
</protein>
<dbReference type="EMBL" id="KK207944">
    <property type="protein sequence ID" value="EZF47394.1"/>
    <property type="molecule type" value="Genomic_DNA"/>
</dbReference>
<dbReference type="HOGENOM" id="CLU_1983152_0_0_1"/>
<proteinExistence type="predicted"/>
<accession>A0A022VN80</accession>
<name>A0A022VN80_TRIRU</name>